<dbReference type="Pfam" id="PF00149">
    <property type="entry name" value="Metallophos"/>
    <property type="match status" value="1"/>
</dbReference>
<dbReference type="GO" id="GO:0016787">
    <property type="term" value="F:hydrolase activity"/>
    <property type="evidence" value="ECO:0007669"/>
    <property type="project" value="InterPro"/>
</dbReference>
<dbReference type="AlphaFoldDB" id="A0AB34K1Q6"/>
<feature type="compositionally biased region" description="Basic residues" evidence="1">
    <location>
        <begin position="1"/>
        <end position="12"/>
    </location>
</feature>
<dbReference type="Proteomes" id="UP001515480">
    <property type="component" value="Unassembled WGS sequence"/>
</dbReference>
<feature type="domain" description="Calcineurin-like phosphoesterase" evidence="2">
    <location>
        <begin position="67"/>
        <end position="136"/>
    </location>
</feature>
<accession>A0AB34K1Q6</accession>
<dbReference type="EMBL" id="JBGBPQ010000003">
    <property type="protein sequence ID" value="KAL1526449.1"/>
    <property type="molecule type" value="Genomic_DNA"/>
</dbReference>
<keyword evidence="4" id="KW-1185">Reference proteome</keyword>
<comment type="caution">
    <text evidence="3">The sequence shown here is derived from an EMBL/GenBank/DDBJ whole genome shotgun (WGS) entry which is preliminary data.</text>
</comment>
<sequence>MSGNGKTRRPRPCARSARSRSGPYGRSSGRLVGAQVPHADATAQAALVDQFESLHTTWRKLEAVDHIWAVSDLHVEHESNFQFISSLHGFEKDALIVAGDVCSSLKLLRRTLQTLVRIFRHVFYCVGNHELWLGAEDASQDSFAKLVACYTVASEVGAHTAPVLLDNPAGLEIAILPLQSWYHCNFLKGGPAIDMPREHELFMMDSACAWPSAIARSSTSAELAAFFARLNTNAIANARTAKLGNAPVSEDEESYVEAQRVVISFSHFLPRPELHRTHPSKLGNRLEDVEGSLFLGDQVSQLAPDAHIFGHSHFNIDMTLDHIRFLQHPLVAGPKHLYRSPKVHAIH</sequence>
<feature type="compositionally biased region" description="Low complexity" evidence="1">
    <location>
        <begin position="13"/>
        <end position="30"/>
    </location>
</feature>
<protein>
    <recommendedName>
        <fullName evidence="2">Calcineurin-like phosphoesterase domain-containing protein</fullName>
    </recommendedName>
</protein>
<dbReference type="InterPro" id="IPR004843">
    <property type="entry name" value="Calcineurin-like_PHP"/>
</dbReference>
<evidence type="ECO:0000313" key="3">
    <source>
        <dbReference type="EMBL" id="KAL1526449.1"/>
    </source>
</evidence>
<dbReference type="Gene3D" id="3.60.21.10">
    <property type="match status" value="1"/>
</dbReference>
<feature type="region of interest" description="Disordered" evidence="1">
    <location>
        <begin position="1"/>
        <end position="30"/>
    </location>
</feature>
<proteinExistence type="predicted"/>
<dbReference type="SUPFAM" id="SSF56300">
    <property type="entry name" value="Metallo-dependent phosphatases"/>
    <property type="match status" value="1"/>
</dbReference>
<organism evidence="3 4">
    <name type="scientific">Prymnesium parvum</name>
    <name type="common">Toxic golden alga</name>
    <dbReference type="NCBI Taxonomy" id="97485"/>
    <lineage>
        <taxon>Eukaryota</taxon>
        <taxon>Haptista</taxon>
        <taxon>Haptophyta</taxon>
        <taxon>Prymnesiophyceae</taxon>
        <taxon>Prymnesiales</taxon>
        <taxon>Prymnesiaceae</taxon>
        <taxon>Prymnesium</taxon>
    </lineage>
</organism>
<dbReference type="PANTHER" id="PTHR36492:SF2">
    <property type="entry name" value="[ACYL-CARRIER-PROTEIN] PHOSPHODIESTERASE PPTH"/>
    <property type="match status" value="1"/>
</dbReference>
<gene>
    <name evidence="3" type="ORF">AB1Y20_015161</name>
</gene>
<dbReference type="PANTHER" id="PTHR36492">
    <property type="match status" value="1"/>
</dbReference>
<name>A0AB34K1Q6_PRYPA</name>
<reference evidence="3 4" key="1">
    <citation type="journal article" date="2024" name="Science">
        <title>Giant polyketide synthase enzymes in the biosynthesis of giant marine polyether toxins.</title>
        <authorList>
            <person name="Fallon T.R."/>
            <person name="Shende V.V."/>
            <person name="Wierzbicki I.H."/>
            <person name="Pendleton A.L."/>
            <person name="Watervoot N.F."/>
            <person name="Auber R.P."/>
            <person name="Gonzalez D.J."/>
            <person name="Wisecaver J.H."/>
            <person name="Moore B.S."/>
        </authorList>
    </citation>
    <scope>NUCLEOTIDE SEQUENCE [LARGE SCALE GENOMIC DNA]</scope>
    <source>
        <strain evidence="3 4">12B1</strain>
    </source>
</reference>
<dbReference type="InterPro" id="IPR052963">
    <property type="entry name" value="Pantetheine_PDE"/>
</dbReference>
<dbReference type="InterPro" id="IPR029052">
    <property type="entry name" value="Metallo-depent_PP-like"/>
</dbReference>
<evidence type="ECO:0000256" key="1">
    <source>
        <dbReference type="SAM" id="MobiDB-lite"/>
    </source>
</evidence>
<evidence type="ECO:0000259" key="2">
    <source>
        <dbReference type="Pfam" id="PF00149"/>
    </source>
</evidence>
<evidence type="ECO:0000313" key="4">
    <source>
        <dbReference type="Proteomes" id="UP001515480"/>
    </source>
</evidence>